<accession>A0A9P4NI38</accession>
<dbReference type="InterPro" id="IPR000210">
    <property type="entry name" value="BTB/POZ_dom"/>
</dbReference>
<gene>
    <name evidence="2" type="ORF">EJ08DRAFT_665002</name>
</gene>
<dbReference type="Gene3D" id="3.30.710.10">
    <property type="entry name" value="Potassium Channel Kv1.1, Chain A"/>
    <property type="match status" value="1"/>
</dbReference>
<comment type="caution">
    <text evidence="2">The sequence shown here is derived from an EMBL/GenBank/DDBJ whole genome shotgun (WGS) entry which is preliminary data.</text>
</comment>
<dbReference type="Proteomes" id="UP000800235">
    <property type="component" value="Unassembled WGS sequence"/>
</dbReference>
<dbReference type="PANTHER" id="PTHR47843">
    <property type="entry name" value="BTB DOMAIN-CONTAINING PROTEIN-RELATED"/>
    <property type="match status" value="1"/>
</dbReference>
<dbReference type="EMBL" id="MU007094">
    <property type="protein sequence ID" value="KAF2422098.1"/>
    <property type="molecule type" value="Genomic_DNA"/>
</dbReference>
<evidence type="ECO:0000313" key="3">
    <source>
        <dbReference type="Proteomes" id="UP000800235"/>
    </source>
</evidence>
<dbReference type="PROSITE" id="PS50097">
    <property type="entry name" value="BTB"/>
    <property type="match status" value="1"/>
</dbReference>
<evidence type="ECO:0000259" key="1">
    <source>
        <dbReference type="PROSITE" id="PS50097"/>
    </source>
</evidence>
<dbReference type="AlphaFoldDB" id="A0A9P4NI38"/>
<dbReference type="Pfam" id="PF00651">
    <property type="entry name" value="BTB"/>
    <property type="match status" value="1"/>
</dbReference>
<name>A0A9P4NI38_9PEZI</name>
<reference evidence="2" key="1">
    <citation type="journal article" date="2020" name="Stud. Mycol.">
        <title>101 Dothideomycetes genomes: a test case for predicting lifestyles and emergence of pathogens.</title>
        <authorList>
            <person name="Haridas S."/>
            <person name="Albert R."/>
            <person name="Binder M."/>
            <person name="Bloem J."/>
            <person name="Labutti K."/>
            <person name="Salamov A."/>
            <person name="Andreopoulos B."/>
            <person name="Baker S."/>
            <person name="Barry K."/>
            <person name="Bills G."/>
            <person name="Bluhm B."/>
            <person name="Cannon C."/>
            <person name="Castanera R."/>
            <person name="Culley D."/>
            <person name="Daum C."/>
            <person name="Ezra D."/>
            <person name="Gonzalez J."/>
            <person name="Henrissat B."/>
            <person name="Kuo A."/>
            <person name="Liang C."/>
            <person name="Lipzen A."/>
            <person name="Lutzoni F."/>
            <person name="Magnuson J."/>
            <person name="Mondo S."/>
            <person name="Nolan M."/>
            <person name="Ohm R."/>
            <person name="Pangilinan J."/>
            <person name="Park H.-J."/>
            <person name="Ramirez L."/>
            <person name="Alfaro M."/>
            <person name="Sun H."/>
            <person name="Tritt A."/>
            <person name="Yoshinaga Y."/>
            <person name="Zwiers L.-H."/>
            <person name="Turgeon B."/>
            <person name="Goodwin S."/>
            <person name="Spatafora J."/>
            <person name="Crous P."/>
            <person name="Grigoriev I."/>
        </authorList>
    </citation>
    <scope>NUCLEOTIDE SEQUENCE</scope>
    <source>
        <strain evidence="2">CBS 130266</strain>
    </source>
</reference>
<dbReference type="PANTHER" id="PTHR47843:SF5">
    <property type="entry name" value="BTB_POZ DOMAIN PROTEIN"/>
    <property type="match status" value="1"/>
</dbReference>
<dbReference type="CDD" id="cd18186">
    <property type="entry name" value="BTB_POZ_ZBTB_KLHL-like"/>
    <property type="match status" value="1"/>
</dbReference>
<dbReference type="OrthoDB" id="6359816at2759"/>
<feature type="domain" description="BTB" evidence="1">
    <location>
        <begin position="23"/>
        <end position="91"/>
    </location>
</feature>
<dbReference type="SMART" id="SM00225">
    <property type="entry name" value="BTB"/>
    <property type="match status" value="1"/>
</dbReference>
<organism evidence="2 3">
    <name type="scientific">Tothia fuscella</name>
    <dbReference type="NCBI Taxonomy" id="1048955"/>
    <lineage>
        <taxon>Eukaryota</taxon>
        <taxon>Fungi</taxon>
        <taxon>Dikarya</taxon>
        <taxon>Ascomycota</taxon>
        <taxon>Pezizomycotina</taxon>
        <taxon>Dothideomycetes</taxon>
        <taxon>Pleosporomycetidae</taxon>
        <taxon>Venturiales</taxon>
        <taxon>Cylindrosympodiaceae</taxon>
        <taxon>Tothia</taxon>
    </lineage>
</organism>
<evidence type="ECO:0000313" key="2">
    <source>
        <dbReference type="EMBL" id="KAF2422098.1"/>
    </source>
</evidence>
<protein>
    <recommendedName>
        <fullName evidence="1">BTB domain-containing protein</fullName>
    </recommendedName>
</protein>
<keyword evidence="3" id="KW-1185">Reference proteome</keyword>
<sequence length="234" mass="26000">MASELADAHVAGLAKLLKLEAHSDLVITCPDGTKFNVHKAIMCSQSEFFAKACREGAFREGIDGVVSVESEAQHVRAMVQFCYTMGYDTTTNTDNMLFHAHMYALADFYATPSLKILAKKKLLERKPLLDSTYAEAVIVIYTTTPETDRGLRNVMTSIFRTKELLIPLVKDLLGMSSIEKPQDLQKDLNEALDGLLVKDNWHTCTCHGCGHSWQEHNPGASRFHCPVCTSDDCV</sequence>
<proteinExistence type="predicted"/>
<dbReference type="InterPro" id="IPR011333">
    <property type="entry name" value="SKP1/BTB/POZ_sf"/>
</dbReference>
<dbReference type="SUPFAM" id="SSF54695">
    <property type="entry name" value="POZ domain"/>
    <property type="match status" value="1"/>
</dbReference>